<dbReference type="RefSeq" id="WP_012142172.1">
    <property type="nucleotide sequence ID" value="NC_009831.1"/>
</dbReference>
<reference evidence="3 4" key="1">
    <citation type="submission" date="2007-08" db="EMBL/GenBank/DDBJ databases">
        <title>Complete sequence of Shewanella sediminis HAW-EB3.</title>
        <authorList>
            <consortium name="US DOE Joint Genome Institute"/>
            <person name="Copeland A."/>
            <person name="Lucas S."/>
            <person name="Lapidus A."/>
            <person name="Barry K."/>
            <person name="Glavina del Rio T."/>
            <person name="Dalin E."/>
            <person name="Tice H."/>
            <person name="Pitluck S."/>
            <person name="Chertkov O."/>
            <person name="Brettin T."/>
            <person name="Bruce D."/>
            <person name="Detter J.C."/>
            <person name="Han C."/>
            <person name="Schmutz J."/>
            <person name="Larimer F."/>
            <person name="Land M."/>
            <person name="Hauser L."/>
            <person name="Kyrpides N."/>
            <person name="Kim E."/>
            <person name="Zhao J.-S."/>
            <person name="Richardson P."/>
        </authorList>
    </citation>
    <scope>NUCLEOTIDE SEQUENCE [LARGE SCALE GENOMIC DNA]</scope>
    <source>
        <strain evidence="3 4">HAW-EB3</strain>
    </source>
</reference>
<dbReference type="eggNOG" id="ENOG5033CHF">
    <property type="taxonomic scope" value="Bacteria"/>
</dbReference>
<accession>A8FUB3</accession>
<feature type="compositionally biased region" description="Basic and acidic residues" evidence="1">
    <location>
        <begin position="68"/>
        <end position="78"/>
    </location>
</feature>
<keyword evidence="3" id="KW-0449">Lipoprotein</keyword>
<dbReference type="PROSITE" id="PS51257">
    <property type="entry name" value="PROKAR_LIPOPROTEIN"/>
    <property type="match status" value="1"/>
</dbReference>
<gene>
    <name evidence="3" type="ordered locus">Ssed_1825</name>
</gene>
<evidence type="ECO:0000313" key="3">
    <source>
        <dbReference type="EMBL" id="ABV36436.1"/>
    </source>
</evidence>
<name>A8FUB3_SHESH</name>
<organism evidence="3 4">
    <name type="scientific">Shewanella sediminis (strain HAW-EB3)</name>
    <dbReference type="NCBI Taxonomy" id="425104"/>
    <lineage>
        <taxon>Bacteria</taxon>
        <taxon>Pseudomonadati</taxon>
        <taxon>Pseudomonadota</taxon>
        <taxon>Gammaproteobacteria</taxon>
        <taxon>Alteromonadales</taxon>
        <taxon>Shewanellaceae</taxon>
        <taxon>Shewanella</taxon>
    </lineage>
</organism>
<dbReference type="KEGG" id="sse:Ssed_1825"/>
<protein>
    <submittedName>
        <fullName evidence="3">Lipoprotein, putative</fullName>
    </submittedName>
</protein>
<dbReference type="AlphaFoldDB" id="A8FUB3"/>
<evidence type="ECO:0000256" key="1">
    <source>
        <dbReference type="SAM" id="MobiDB-lite"/>
    </source>
</evidence>
<dbReference type="OrthoDB" id="5587540at2"/>
<evidence type="ECO:0000313" key="4">
    <source>
        <dbReference type="Proteomes" id="UP000002015"/>
    </source>
</evidence>
<dbReference type="EMBL" id="CP000821">
    <property type="protein sequence ID" value="ABV36436.1"/>
    <property type="molecule type" value="Genomic_DNA"/>
</dbReference>
<feature type="region of interest" description="Disordered" evidence="1">
    <location>
        <begin position="62"/>
        <end position="87"/>
    </location>
</feature>
<dbReference type="Proteomes" id="UP000002015">
    <property type="component" value="Chromosome"/>
</dbReference>
<dbReference type="HOGENOM" id="CLU_128216_0_0_6"/>
<evidence type="ECO:0000256" key="2">
    <source>
        <dbReference type="SAM" id="SignalP"/>
    </source>
</evidence>
<keyword evidence="2" id="KW-0732">Signal</keyword>
<sequence precursor="true">MLKNIIKIVSVLIALSTISACASHKTDPDDFKNRVKDRFKTDIRSNGIKLFTYKAKLEMPEDGNTELAHQERIKELKKQSRSKSAKRSIYTPDLSDWTEQIELGLSKTLNMTGYCREGFMELSRMIEVGRGEIRGECNEGATDDDRKKFSS</sequence>
<keyword evidence="4" id="KW-1185">Reference proteome</keyword>
<proteinExistence type="predicted"/>
<feature type="signal peptide" evidence="2">
    <location>
        <begin position="1"/>
        <end position="22"/>
    </location>
</feature>
<feature type="chain" id="PRO_5002722347" evidence="2">
    <location>
        <begin position="23"/>
        <end position="151"/>
    </location>
</feature>